<proteinExistence type="predicted"/>
<dbReference type="GeneID" id="68096599"/>
<evidence type="ECO:0000313" key="3">
    <source>
        <dbReference type="Proteomes" id="UP000816034"/>
    </source>
</evidence>
<evidence type="ECO:0000313" key="2">
    <source>
        <dbReference type="EMBL" id="KAG2383473.1"/>
    </source>
</evidence>
<gene>
    <name evidence="2" type="ORF">C9374_004144</name>
</gene>
<dbReference type="AlphaFoldDB" id="A0AA88GSR0"/>
<keyword evidence="3" id="KW-1185">Reference proteome</keyword>
<comment type="caution">
    <text evidence="2">The sequence shown here is derived from an EMBL/GenBank/DDBJ whole genome shotgun (WGS) entry which is preliminary data.</text>
</comment>
<feature type="region of interest" description="Disordered" evidence="1">
    <location>
        <begin position="296"/>
        <end position="320"/>
    </location>
</feature>
<name>A0AA88GSR0_NAELO</name>
<organism evidence="2 3">
    <name type="scientific">Naegleria lovaniensis</name>
    <name type="common">Amoeba</name>
    <dbReference type="NCBI Taxonomy" id="51637"/>
    <lineage>
        <taxon>Eukaryota</taxon>
        <taxon>Discoba</taxon>
        <taxon>Heterolobosea</taxon>
        <taxon>Tetramitia</taxon>
        <taxon>Eutetramitia</taxon>
        <taxon>Vahlkampfiidae</taxon>
        <taxon>Naegleria</taxon>
    </lineage>
</organism>
<protein>
    <submittedName>
        <fullName evidence="2">Uncharacterized protein</fullName>
    </submittedName>
</protein>
<dbReference type="Proteomes" id="UP000816034">
    <property type="component" value="Unassembled WGS sequence"/>
</dbReference>
<dbReference type="EMBL" id="PYSW02000020">
    <property type="protein sequence ID" value="KAG2383473.1"/>
    <property type="molecule type" value="Genomic_DNA"/>
</dbReference>
<accession>A0AA88GSR0</accession>
<sequence>MHLHSEAQSSNSSSSNNKTRNHQDSDQLLQDESKPKLQDWFSTCLAQRRFNYEFSNRSEGNDSNNNSSTRDDNISLNYILNQVLFQNDHRKPGHHEKYYLNLFFDFIEHSGKKNNNSIFCEGVVIVGGMKSWRSSSEFYNPKSSRNNSDRSQCNFHIEEVFWLSPSDSKLAPCPLFNRLNLERVNAKIIDEYKVDTTKRHNKEEYYNDVLFAIVVDSDRNSETITLSRQFEEKLADFVTFPIHTLLSTQPPCYNSRREREEVLNNHFNSLVETKSWFIDPLESHILLERIFKEPPQVATPTEDGENNQQTSIKKQIVPMN</sequence>
<dbReference type="RefSeq" id="XP_044549152.1">
    <property type="nucleotide sequence ID" value="XM_044693751.1"/>
</dbReference>
<evidence type="ECO:0000256" key="1">
    <source>
        <dbReference type="SAM" id="MobiDB-lite"/>
    </source>
</evidence>
<reference evidence="2 3" key="1">
    <citation type="journal article" date="2018" name="BMC Genomics">
        <title>The genome of Naegleria lovaniensis, the basis for a comparative approach to unravel pathogenicity factors of the human pathogenic amoeba N. fowleri.</title>
        <authorList>
            <person name="Liechti N."/>
            <person name="Schurch N."/>
            <person name="Bruggmann R."/>
            <person name="Wittwer M."/>
        </authorList>
    </citation>
    <scope>NUCLEOTIDE SEQUENCE [LARGE SCALE GENOMIC DNA]</scope>
    <source>
        <strain evidence="2 3">ATCC 30569</strain>
    </source>
</reference>
<feature type="region of interest" description="Disordered" evidence="1">
    <location>
        <begin position="1"/>
        <end position="34"/>
    </location>
</feature>
<feature type="compositionally biased region" description="Basic and acidic residues" evidence="1">
    <location>
        <begin position="21"/>
        <end position="34"/>
    </location>
</feature>